<dbReference type="EMBL" id="JAFBEH010000019">
    <property type="protein sequence ID" value="MBM7642763.1"/>
    <property type="molecule type" value="Genomic_DNA"/>
</dbReference>
<name>A0ABS2PRU2_9STRE</name>
<evidence type="ECO:0008006" key="4">
    <source>
        <dbReference type="Google" id="ProtNLM"/>
    </source>
</evidence>
<comment type="caution">
    <text evidence="2">The sequence shown here is derived from an EMBL/GenBank/DDBJ whole genome shotgun (WGS) entry which is preliminary data.</text>
</comment>
<keyword evidence="1" id="KW-0812">Transmembrane</keyword>
<accession>A0ABS2PRU2</accession>
<feature type="transmembrane region" description="Helical" evidence="1">
    <location>
        <begin position="78"/>
        <end position="100"/>
    </location>
</feature>
<proteinExistence type="predicted"/>
<keyword evidence="1" id="KW-0472">Membrane</keyword>
<evidence type="ECO:0000256" key="1">
    <source>
        <dbReference type="SAM" id="Phobius"/>
    </source>
</evidence>
<dbReference type="Proteomes" id="UP000697472">
    <property type="component" value="Unassembled WGS sequence"/>
</dbReference>
<sequence length="171" mass="19673">MAKREVFGDIYNLTLNQKSRVRGWNLIVAEDGSEYLMFRNLSLSSRFHRSIYQTDLSLSECRILDKQYQKQSKGARKLAILIAVVSGPIIRSLGMNSFIFGKGNIPVDFFTALRNISIVAIVIALFLALTAFLRFFHMKRFLSQKGFNLVYVGKIRPLTPYRIAPNGRQYW</sequence>
<protein>
    <recommendedName>
        <fullName evidence="4">DUF2812 domain-containing protein</fullName>
    </recommendedName>
</protein>
<gene>
    <name evidence="2" type="ORF">JOC28_001061</name>
</gene>
<dbReference type="RefSeq" id="WP_205009604.1">
    <property type="nucleotide sequence ID" value="NZ_JAFBEH010000019.1"/>
</dbReference>
<reference evidence="2 3" key="1">
    <citation type="submission" date="2021-01" db="EMBL/GenBank/DDBJ databases">
        <title>Genomic Encyclopedia of Type Strains, Phase IV (KMG-IV): sequencing the most valuable type-strain genomes for metagenomic binning, comparative biology and taxonomic classification.</title>
        <authorList>
            <person name="Goeker M."/>
        </authorList>
    </citation>
    <scope>NUCLEOTIDE SEQUENCE [LARGE SCALE GENOMIC DNA]</scope>
    <source>
        <strain evidence="2 3">DSM 27382</strain>
    </source>
</reference>
<organism evidence="2 3">
    <name type="scientific">Streptococcus loxodontisalivarius</name>
    <dbReference type="NCBI Taxonomy" id="1349415"/>
    <lineage>
        <taxon>Bacteria</taxon>
        <taxon>Bacillati</taxon>
        <taxon>Bacillota</taxon>
        <taxon>Bacilli</taxon>
        <taxon>Lactobacillales</taxon>
        <taxon>Streptococcaceae</taxon>
        <taxon>Streptococcus</taxon>
    </lineage>
</organism>
<evidence type="ECO:0000313" key="3">
    <source>
        <dbReference type="Proteomes" id="UP000697472"/>
    </source>
</evidence>
<feature type="transmembrane region" description="Helical" evidence="1">
    <location>
        <begin position="112"/>
        <end position="136"/>
    </location>
</feature>
<keyword evidence="1" id="KW-1133">Transmembrane helix</keyword>
<evidence type="ECO:0000313" key="2">
    <source>
        <dbReference type="EMBL" id="MBM7642763.1"/>
    </source>
</evidence>
<keyword evidence="3" id="KW-1185">Reference proteome</keyword>